<keyword evidence="1" id="KW-1133">Transmembrane helix</keyword>
<protein>
    <recommendedName>
        <fullName evidence="4">DUF2232 domain-containing protein</fullName>
    </recommendedName>
</protein>
<sequence>MNHKLLAIAAGIVSGMLALASLSGASIAVFFLSLVHPLPLVCVGLALGTRAALIAAASAVMVMGLASPYSGLVYGVVYALPIWVIVRLSLTGPHGVVWDVSEGQSASLVKERAHGGTPPSDTGWFPAGSLIAVLTAMGGALVVIGSLLTGGGLEEFVNQALAEMAKAFAGPQGEDVLQQAVMALAPLFAGMTAAMWVNVLLVNMVIAQGLVAKGGRNIRPSPQLRELKLPDWLSWALVGAALVALLMSGEIGYIGRSLVFVLAVPFFFLGLAVVHKLASFVSFPGALLGLVYVIVILTGWFALVIAGLGILEQWVGLKSRMDPSA</sequence>
<feature type="transmembrane region" description="Helical" evidence="1">
    <location>
        <begin position="187"/>
        <end position="212"/>
    </location>
</feature>
<name>A0A1E5QB48_9PROT</name>
<feature type="transmembrane region" description="Helical" evidence="1">
    <location>
        <begin position="232"/>
        <end position="251"/>
    </location>
</feature>
<feature type="transmembrane region" description="Helical" evidence="1">
    <location>
        <begin position="124"/>
        <end position="148"/>
    </location>
</feature>
<evidence type="ECO:0008006" key="4">
    <source>
        <dbReference type="Google" id="ProtNLM"/>
    </source>
</evidence>
<proteinExistence type="predicted"/>
<comment type="caution">
    <text evidence="2">The sequence shown here is derived from an EMBL/GenBank/DDBJ whole genome shotgun (WGS) entry which is preliminary data.</text>
</comment>
<dbReference type="OrthoDB" id="7335270at2"/>
<feature type="transmembrane region" description="Helical" evidence="1">
    <location>
        <begin position="72"/>
        <end position="90"/>
    </location>
</feature>
<feature type="transmembrane region" description="Helical" evidence="1">
    <location>
        <begin position="258"/>
        <end position="278"/>
    </location>
</feature>
<feature type="transmembrane region" description="Helical" evidence="1">
    <location>
        <begin position="38"/>
        <end position="65"/>
    </location>
</feature>
<evidence type="ECO:0000256" key="1">
    <source>
        <dbReference type="SAM" id="Phobius"/>
    </source>
</evidence>
<keyword evidence="3" id="KW-1185">Reference proteome</keyword>
<keyword evidence="1" id="KW-0472">Membrane</keyword>
<keyword evidence="1" id="KW-0812">Transmembrane</keyword>
<dbReference type="Proteomes" id="UP000095347">
    <property type="component" value="Unassembled WGS sequence"/>
</dbReference>
<gene>
    <name evidence="2" type="ORF">BEN30_05645</name>
</gene>
<feature type="transmembrane region" description="Helical" evidence="1">
    <location>
        <begin position="290"/>
        <end position="311"/>
    </location>
</feature>
<dbReference type="AlphaFoldDB" id="A0A1E5QB48"/>
<dbReference type="Pfam" id="PF09991">
    <property type="entry name" value="DUF2232"/>
    <property type="match status" value="1"/>
</dbReference>
<accession>A0A1E5QB48</accession>
<dbReference type="EMBL" id="MCGG01000011">
    <property type="protein sequence ID" value="OEJ68693.1"/>
    <property type="molecule type" value="Genomic_DNA"/>
</dbReference>
<evidence type="ECO:0000313" key="2">
    <source>
        <dbReference type="EMBL" id="OEJ68693.1"/>
    </source>
</evidence>
<organism evidence="2 3">
    <name type="scientific">Magnetovibrio blakemorei</name>
    <dbReference type="NCBI Taxonomy" id="28181"/>
    <lineage>
        <taxon>Bacteria</taxon>
        <taxon>Pseudomonadati</taxon>
        <taxon>Pseudomonadota</taxon>
        <taxon>Alphaproteobacteria</taxon>
        <taxon>Rhodospirillales</taxon>
        <taxon>Magnetovibrionaceae</taxon>
        <taxon>Magnetovibrio</taxon>
    </lineage>
</organism>
<reference evidence="3" key="1">
    <citation type="submission" date="2016-07" db="EMBL/GenBank/DDBJ databases">
        <authorList>
            <person name="Florea S."/>
            <person name="Webb J.S."/>
            <person name="Jaromczyk J."/>
            <person name="Schardl C.L."/>
        </authorList>
    </citation>
    <scope>NUCLEOTIDE SEQUENCE [LARGE SCALE GENOMIC DNA]</scope>
    <source>
        <strain evidence="3">MV-1</strain>
    </source>
</reference>
<dbReference type="STRING" id="28181.BEN30_05645"/>
<dbReference type="InterPro" id="IPR018710">
    <property type="entry name" value="DUF2232"/>
</dbReference>
<dbReference type="RefSeq" id="WP_069957051.1">
    <property type="nucleotide sequence ID" value="NZ_MCGG01000011.1"/>
</dbReference>
<evidence type="ECO:0000313" key="3">
    <source>
        <dbReference type="Proteomes" id="UP000095347"/>
    </source>
</evidence>